<accession>A0A645EAW3</accession>
<gene>
    <name evidence="1" type="ORF">SDC9_144959</name>
</gene>
<reference evidence="1" key="1">
    <citation type="submission" date="2019-08" db="EMBL/GenBank/DDBJ databases">
        <authorList>
            <person name="Kucharzyk K."/>
            <person name="Murdoch R.W."/>
            <person name="Higgins S."/>
            <person name="Loffler F."/>
        </authorList>
    </citation>
    <scope>NUCLEOTIDE SEQUENCE</scope>
</reference>
<dbReference type="EMBL" id="VSSQ01044002">
    <property type="protein sequence ID" value="MPM97782.1"/>
    <property type="molecule type" value="Genomic_DNA"/>
</dbReference>
<dbReference type="AlphaFoldDB" id="A0A645EAW3"/>
<organism evidence="1">
    <name type="scientific">bioreactor metagenome</name>
    <dbReference type="NCBI Taxonomy" id="1076179"/>
    <lineage>
        <taxon>unclassified sequences</taxon>
        <taxon>metagenomes</taxon>
        <taxon>ecological metagenomes</taxon>
    </lineage>
</organism>
<sequence length="131" mass="15072">MRRDEHHLRLCLLRGHDAERIRRDRCVVNAQFRDSKRLFSGDAQPRAVLRQSIIVVEQIGADFEARNYTAGCVQRLNECRLRRDIPGNIDTLCPARERQFQRLARLEGDARVIAIVAEPCGKPRAALRQGE</sequence>
<name>A0A645EAW3_9ZZZZ</name>
<comment type="caution">
    <text evidence="1">The sequence shown here is derived from an EMBL/GenBank/DDBJ whole genome shotgun (WGS) entry which is preliminary data.</text>
</comment>
<evidence type="ECO:0000313" key="1">
    <source>
        <dbReference type="EMBL" id="MPM97782.1"/>
    </source>
</evidence>
<protein>
    <submittedName>
        <fullName evidence="1">Uncharacterized protein</fullName>
    </submittedName>
</protein>
<proteinExistence type="predicted"/>